<protein>
    <submittedName>
        <fullName evidence="1">Uncharacterized protein</fullName>
    </submittedName>
</protein>
<dbReference type="EMBL" id="LIHL02000002">
    <property type="protein sequence ID" value="KAF5477641.1"/>
    <property type="molecule type" value="Genomic_DNA"/>
</dbReference>
<reference evidence="1" key="2">
    <citation type="submission" date="2020-03" db="EMBL/GenBank/DDBJ databases">
        <title>Walnut 2.0.</title>
        <authorList>
            <person name="Marrano A."/>
            <person name="Britton M."/>
            <person name="Zimin A.V."/>
            <person name="Zaini P.A."/>
            <person name="Workman R."/>
            <person name="Puiu D."/>
            <person name="Bianco L."/>
            <person name="Allen B.J."/>
            <person name="Troggio M."/>
            <person name="Leslie C.A."/>
            <person name="Timp W."/>
            <person name="Dendekar A."/>
            <person name="Salzberg S.L."/>
            <person name="Neale D.B."/>
        </authorList>
    </citation>
    <scope>NUCLEOTIDE SEQUENCE</scope>
    <source>
        <tissue evidence="1">Leaves</tissue>
    </source>
</reference>
<comment type="caution">
    <text evidence="1">The sequence shown here is derived from an EMBL/GenBank/DDBJ whole genome shotgun (WGS) entry which is preliminary data.</text>
</comment>
<organism evidence="1 2">
    <name type="scientific">Juglans regia</name>
    <name type="common">English walnut</name>
    <dbReference type="NCBI Taxonomy" id="51240"/>
    <lineage>
        <taxon>Eukaryota</taxon>
        <taxon>Viridiplantae</taxon>
        <taxon>Streptophyta</taxon>
        <taxon>Embryophyta</taxon>
        <taxon>Tracheophyta</taxon>
        <taxon>Spermatophyta</taxon>
        <taxon>Magnoliopsida</taxon>
        <taxon>eudicotyledons</taxon>
        <taxon>Gunneridae</taxon>
        <taxon>Pentapetalae</taxon>
        <taxon>rosids</taxon>
        <taxon>fabids</taxon>
        <taxon>Fagales</taxon>
        <taxon>Juglandaceae</taxon>
        <taxon>Juglans</taxon>
    </lineage>
</organism>
<gene>
    <name evidence="1" type="ORF">F2P56_004261</name>
</gene>
<reference evidence="1" key="1">
    <citation type="submission" date="2015-10" db="EMBL/GenBank/DDBJ databases">
        <authorList>
            <person name="Martinez-Garcia P.J."/>
            <person name="Crepeau M.W."/>
            <person name="Puiu D."/>
            <person name="Gonzalez-Ibeas D."/>
            <person name="Whalen J."/>
            <person name="Stevens K."/>
            <person name="Paul R."/>
            <person name="Butterfield T."/>
            <person name="Britton M."/>
            <person name="Reagan R."/>
            <person name="Chakraborty S."/>
            <person name="Walawage S.L."/>
            <person name="Vasquez-Gross H.A."/>
            <person name="Cardeno C."/>
            <person name="Famula R."/>
            <person name="Pratt K."/>
            <person name="Kuruganti S."/>
            <person name="Aradhya M.K."/>
            <person name="Leslie C.A."/>
            <person name="Dandekar A.M."/>
            <person name="Salzberg S.L."/>
            <person name="Wegrzyn J.L."/>
            <person name="Langley C.H."/>
            <person name="Neale D.B."/>
        </authorList>
    </citation>
    <scope>NUCLEOTIDE SEQUENCE</scope>
    <source>
        <tissue evidence="1">Leaves</tissue>
    </source>
</reference>
<dbReference type="InterPro" id="IPR045330">
    <property type="entry name" value="TRM3/TARBP1"/>
</dbReference>
<name>A0A833XUL7_JUGRE</name>
<dbReference type="AlphaFoldDB" id="A0A833XUL7"/>
<dbReference type="Proteomes" id="UP000619265">
    <property type="component" value="Unassembled WGS sequence"/>
</dbReference>
<dbReference type="PANTHER" id="PTHR12029">
    <property type="entry name" value="RNA METHYLTRANSFERASE"/>
    <property type="match status" value="1"/>
</dbReference>
<dbReference type="Gramene" id="Jr02_11710_p1">
    <property type="protein sequence ID" value="cds.Jr02_11710_p1"/>
    <property type="gene ID" value="Jr02_11710"/>
</dbReference>
<accession>A0A833XUL7</accession>
<evidence type="ECO:0000313" key="2">
    <source>
        <dbReference type="Proteomes" id="UP000619265"/>
    </source>
</evidence>
<proteinExistence type="predicted"/>
<evidence type="ECO:0000313" key="1">
    <source>
        <dbReference type="EMBL" id="KAF5477641.1"/>
    </source>
</evidence>
<dbReference type="PANTHER" id="PTHR12029:SF11">
    <property type="entry name" value="METHYLTRANSFERASE TARBP1-RELATED"/>
    <property type="match status" value="1"/>
</dbReference>
<sequence>MLFSDFHVLYFGSSLLGGAATLVRILPFDPPLLLVAKVSGWEFIQNHGANICNQNNDMEWIPVKFLILTLSLVHELQIMHERAAEYGTEVQRRSEFSSPETLFLLNDGEVAILIENFTEIFLLILEELVSFANLSCSIYSSSTAIDDMDLPSSVRGKLGGPSQRRLSSSTTAAVLQAVTAVKSVAAISSWCAKFKSDVLLNFASSFLWKFFLKIVSFPSCDSETGAEISVAGYEALAPALRALASVFSPQILDTIRENDKFLLLKLEGTPLLDSLALSFLQNINNLLAVGVLARTRRAVLLNWKWLCLESLLSIPSHADVSGLHLEEGNCVYSEAALRLIFTDLVESLENAGEDSVLSMLRSVRLALGLFAKGTLHSVISSCNGVDVQMMWHLVRSSWILHVSCNKRRVAPIAALLSSVLHSSVFGDENMHVTNKAPGPLKWLIENIIEEGKKSPRTIRLAALHLTGLWLSNPRTIKYYIKELKLLSLYGSVAFDEDFEAELQDNFDAKTEVSLLAKSADPELTEVFINTELYGRVSVAALFYKLADLADMVGSTNETEDCLAALESGKLFLLELLDSVVNDKDLAKELYKKYSAIHRRKIRAWQMICVLSRFACEDIVGQVIQSLHTSLCRNNLPAVRQYLETFAINIYLKFPSLVVEQLVPILRDYDMRPQVYNLRIFCS</sequence>